<proteinExistence type="inferred from homology"/>
<dbReference type="STRING" id="869754.A0A1A0HCC9"/>
<accession>A0A1A0HCC9</accession>
<dbReference type="SUPFAM" id="SSF51998">
    <property type="entry name" value="PFL-like glycyl radical enzymes"/>
    <property type="match status" value="1"/>
</dbReference>
<dbReference type="GO" id="GO:0004748">
    <property type="term" value="F:ribonucleoside-diphosphate reductase activity, thioredoxin disulfide as acceptor"/>
    <property type="evidence" value="ECO:0007669"/>
    <property type="project" value="UniProtKB-EC"/>
</dbReference>
<dbReference type="Gene3D" id="3.20.70.20">
    <property type="match status" value="1"/>
</dbReference>
<dbReference type="Pfam" id="PF00317">
    <property type="entry name" value="Ribonuc_red_lgN"/>
    <property type="match status" value="1"/>
</dbReference>
<dbReference type="GO" id="GO:0005524">
    <property type="term" value="F:ATP binding"/>
    <property type="evidence" value="ECO:0007669"/>
    <property type="project" value="InterPro"/>
</dbReference>
<dbReference type="Proteomes" id="UP000092555">
    <property type="component" value="Unassembled WGS sequence"/>
</dbReference>
<evidence type="ECO:0000313" key="9">
    <source>
        <dbReference type="EMBL" id="OBA21537.1"/>
    </source>
</evidence>
<dbReference type="CDD" id="cd01679">
    <property type="entry name" value="RNR_I"/>
    <property type="match status" value="1"/>
</dbReference>
<comment type="function">
    <text evidence="5 6">Provides the precursors necessary for DNA synthesis. Catalyzes the biosynthesis of deoxyribonucleotides from the corresponding ribonucleotides.</text>
</comment>
<dbReference type="InterPro" id="IPR013346">
    <property type="entry name" value="NrdE_NrdA_C"/>
</dbReference>
<evidence type="ECO:0000259" key="8">
    <source>
        <dbReference type="PROSITE" id="PS00089"/>
    </source>
</evidence>
<dbReference type="InterPro" id="IPR013509">
    <property type="entry name" value="RNR_lsu_N"/>
</dbReference>
<name>A0A1A0HCC9_9ASCO</name>
<reference evidence="9 10" key="1">
    <citation type="submission" date="2016-05" db="EMBL/GenBank/DDBJ databases">
        <title>Comparative genomics of biotechnologically important yeasts.</title>
        <authorList>
            <consortium name="DOE Joint Genome Institute"/>
            <person name="Riley R."/>
            <person name="Haridas S."/>
            <person name="Wolfe K.H."/>
            <person name="Lopes M.R."/>
            <person name="Hittinger C.T."/>
            <person name="Goker M."/>
            <person name="Salamov A."/>
            <person name="Wisecaver J."/>
            <person name="Long T.M."/>
            <person name="Aerts A.L."/>
            <person name="Barry K."/>
            <person name="Choi C."/>
            <person name="Clum A."/>
            <person name="Coughlan A.Y."/>
            <person name="Deshpande S."/>
            <person name="Douglass A.P."/>
            <person name="Hanson S.J."/>
            <person name="Klenk H.-P."/>
            <person name="LaButti K."/>
            <person name="Lapidus A."/>
            <person name="Lindquist E."/>
            <person name="Lipzen A."/>
            <person name="Meier-kolthoff J.P."/>
            <person name="Ohm R.A."/>
            <person name="Otillar R.P."/>
            <person name="Pangilinan J."/>
            <person name="Peng Y."/>
            <person name="Rokas A."/>
            <person name="Rosa C.A."/>
            <person name="Scheuner C."/>
            <person name="Sibirny A.A."/>
            <person name="Slot J.C."/>
            <person name="Stielow J.B."/>
            <person name="Sun H."/>
            <person name="Kurtzman C.P."/>
            <person name="Blackwell M."/>
            <person name="Grigoriev I.V."/>
            <person name="Jeffries T.W."/>
        </authorList>
    </citation>
    <scope>NUCLEOTIDE SEQUENCE [LARGE SCALE GENOMIC DNA]</scope>
    <source>
        <strain evidence="9 10">NRRL YB-4993</strain>
    </source>
</reference>
<keyword evidence="4 6" id="KW-0215">Deoxyribonucleotide synthesis</keyword>
<evidence type="ECO:0000313" key="10">
    <source>
        <dbReference type="Proteomes" id="UP000092555"/>
    </source>
</evidence>
<organism evidence="9 10">
    <name type="scientific">Metschnikowia bicuspidata var. bicuspidata NRRL YB-4993</name>
    <dbReference type="NCBI Taxonomy" id="869754"/>
    <lineage>
        <taxon>Eukaryota</taxon>
        <taxon>Fungi</taxon>
        <taxon>Dikarya</taxon>
        <taxon>Ascomycota</taxon>
        <taxon>Saccharomycotina</taxon>
        <taxon>Pichiomycetes</taxon>
        <taxon>Metschnikowiaceae</taxon>
        <taxon>Metschnikowia</taxon>
    </lineage>
</organism>
<evidence type="ECO:0000256" key="1">
    <source>
        <dbReference type="ARBA" id="ARBA00010406"/>
    </source>
</evidence>
<dbReference type="PROSITE" id="PS00089">
    <property type="entry name" value="RIBORED_LARGE"/>
    <property type="match status" value="1"/>
</dbReference>
<gene>
    <name evidence="9" type="ORF">METBIDRAFT_32048</name>
</gene>
<dbReference type="InterPro" id="IPR008926">
    <property type="entry name" value="RNR_R1-su_N"/>
</dbReference>
<feature type="compositionally biased region" description="Basic and acidic residues" evidence="7">
    <location>
        <begin position="800"/>
        <end position="818"/>
    </location>
</feature>
<dbReference type="UniPathway" id="UPA00326"/>
<dbReference type="GeneID" id="30028948"/>
<evidence type="ECO:0000256" key="5">
    <source>
        <dbReference type="ARBA" id="ARBA00024942"/>
    </source>
</evidence>
<dbReference type="PRINTS" id="PR01183">
    <property type="entry name" value="RIBORDTASEM1"/>
</dbReference>
<comment type="catalytic activity">
    <reaction evidence="6">
        <text>a 2'-deoxyribonucleoside 5'-diphosphate + [thioredoxin]-disulfide + H2O = a ribonucleoside 5'-diphosphate + [thioredoxin]-dithiol</text>
        <dbReference type="Rhea" id="RHEA:23252"/>
        <dbReference type="Rhea" id="RHEA-COMP:10698"/>
        <dbReference type="Rhea" id="RHEA-COMP:10700"/>
        <dbReference type="ChEBI" id="CHEBI:15377"/>
        <dbReference type="ChEBI" id="CHEBI:29950"/>
        <dbReference type="ChEBI" id="CHEBI:50058"/>
        <dbReference type="ChEBI" id="CHEBI:57930"/>
        <dbReference type="ChEBI" id="CHEBI:73316"/>
        <dbReference type="EC" id="1.17.4.1"/>
    </reaction>
</comment>
<comment type="similarity">
    <text evidence="1 6">Belongs to the ribonucleoside diphosphate reductase large chain family.</text>
</comment>
<dbReference type="SUPFAM" id="SSF48168">
    <property type="entry name" value="R1 subunit of ribonucleotide reductase, N-terminal domain"/>
    <property type="match status" value="1"/>
</dbReference>
<dbReference type="RefSeq" id="XP_018712047.1">
    <property type="nucleotide sequence ID" value="XM_018855972.1"/>
</dbReference>
<dbReference type="NCBIfam" id="TIGR02506">
    <property type="entry name" value="NrdE_NrdA"/>
    <property type="match status" value="1"/>
</dbReference>
<keyword evidence="3 6" id="KW-0560">Oxidoreductase</keyword>
<dbReference type="GO" id="GO:0009263">
    <property type="term" value="P:deoxyribonucleotide biosynthetic process"/>
    <property type="evidence" value="ECO:0007669"/>
    <property type="project" value="UniProtKB-KW"/>
</dbReference>
<dbReference type="OrthoDB" id="3000483at2759"/>
<evidence type="ECO:0000256" key="4">
    <source>
        <dbReference type="ARBA" id="ARBA00023116"/>
    </source>
</evidence>
<dbReference type="GO" id="GO:0005971">
    <property type="term" value="C:ribonucleoside-diphosphate reductase complex"/>
    <property type="evidence" value="ECO:0007669"/>
    <property type="project" value="TreeGrafter"/>
</dbReference>
<keyword evidence="10" id="KW-1185">Reference proteome</keyword>
<dbReference type="AlphaFoldDB" id="A0A1A0HCC9"/>
<evidence type="ECO:0000256" key="2">
    <source>
        <dbReference type="ARBA" id="ARBA00012274"/>
    </source>
</evidence>
<dbReference type="EC" id="1.17.4.1" evidence="2 6"/>
<feature type="region of interest" description="Disordered" evidence="7">
    <location>
        <begin position="800"/>
        <end position="833"/>
    </location>
</feature>
<protein>
    <recommendedName>
        <fullName evidence="2 6">Ribonucleoside-diphosphate reductase</fullName>
        <ecNumber evidence="2 6">1.17.4.1</ecNumber>
    </recommendedName>
</protein>
<feature type="domain" description="Ribonucleotide reductase large subunit" evidence="8">
    <location>
        <begin position="593"/>
        <end position="615"/>
    </location>
</feature>
<evidence type="ECO:0000256" key="7">
    <source>
        <dbReference type="SAM" id="MobiDB-lite"/>
    </source>
</evidence>
<evidence type="ECO:0000256" key="3">
    <source>
        <dbReference type="ARBA" id="ARBA00023002"/>
    </source>
</evidence>
<dbReference type="Pfam" id="PF02867">
    <property type="entry name" value="Ribonuc_red_lgC"/>
    <property type="match status" value="1"/>
</dbReference>
<comment type="caution">
    <text evidence="9">The sequence shown here is derived from an EMBL/GenBank/DDBJ whole genome shotgun (WGS) entry which is preliminary data.</text>
</comment>
<dbReference type="InterPro" id="IPR039718">
    <property type="entry name" value="Rrm1"/>
</dbReference>
<sequence length="900" mass="100705">MAYVTGGHVTRGPFARARLARMLSRLLARLDIPDLAIERSISNIEAALPDEISVDELLGLVAESLALRVTEEPLFADLAGMVEALRVRRKVPLLFAQNFQCLYDYVHPKTGTEYPLVAAAANAFVQKHAELLDRAIAAERDFHLSFFGMRTLSSSYLLKRNGVVAETPQYLFMRVAVGIHGVAPESGPESALAKVKETYEAMSSKHFVHSSPTLFNAATENNYLSLCFLVAMDDDSIDGIYKALHKAALILKGTGGIGIHMHDIRSKGSLIKSSNGTSNGLVPMLRVFNNTARYVDQGGNKRPGAIAVYLEPWHGDIQEVLDLRKNHGQEELRARDLFYALWIPDLFMQRVESDALWSLFSPSEAPGLADVYGEEFLALYEKHEAAGLACRTMPARKLWLQILETQIETGMPFMLYKDACNRKLNQKNLGTIKSSNLCCEIVEYSSRGETAVCNLGLLALPSYIRLSGGLLTFDFVKLHAYTKILARNLDKVIDVTLYLLEDARESNFKHRPIAIGVQGLADVFMELRLPFESPEAQALNRQIFETIYHGAVEASLEMAMELGSYSSFAGSPASEGKLQFDLWNHKPEFFDDWDQLKSKVMVHGLRNSLLVAPMPTASTSQILGFNECFEPYTSNLYLRRVLSGEYQVVNKYLIQDLKALGIWNTAVKQKIVIDNGLIQNILVIPDDLKALYKTVWEVSQKSIVNMAADRGCFIDQLQSMNIFMKNPSIGALTSCHFYAWKKGLKTGMYYLRSQAASRAIQFTVDEQETEEALTAMTKPDTQKLMRRAYIPQMEFSRQYDEMSVKDGKHTSKRVREADPPFPGPSSPKSVTQTHKIPRVASNAEANGHELRITKKGHKAPLEREPARKFREQENDIHDIFDPTPRVCQINYAGACDSCSG</sequence>
<dbReference type="PANTHER" id="PTHR11573:SF28">
    <property type="entry name" value="RIBONUCLEOSIDE-DIPHOSPHATE REDUCTASE"/>
    <property type="match status" value="1"/>
</dbReference>
<dbReference type="InterPro" id="IPR000788">
    <property type="entry name" value="RNR_lg_C"/>
</dbReference>
<evidence type="ECO:0000256" key="6">
    <source>
        <dbReference type="RuleBase" id="RU003410"/>
    </source>
</evidence>
<dbReference type="PANTHER" id="PTHR11573">
    <property type="entry name" value="RIBONUCLEOSIDE-DIPHOSPHATE REDUCTASE LARGE CHAIN"/>
    <property type="match status" value="1"/>
</dbReference>
<dbReference type="EMBL" id="LXTC01000003">
    <property type="protein sequence ID" value="OBA21537.1"/>
    <property type="molecule type" value="Genomic_DNA"/>
</dbReference>